<evidence type="ECO:0000313" key="8">
    <source>
        <dbReference type="EMBL" id="GAA5795570.1"/>
    </source>
</evidence>
<keyword evidence="4 6" id="KW-0472">Membrane</keyword>
<feature type="transmembrane region" description="Helical" evidence="6">
    <location>
        <begin position="216"/>
        <end position="236"/>
    </location>
</feature>
<dbReference type="Proteomes" id="UP001476247">
    <property type="component" value="Unassembled WGS sequence"/>
</dbReference>
<feature type="compositionally biased region" description="Polar residues" evidence="5">
    <location>
        <begin position="481"/>
        <end position="500"/>
    </location>
</feature>
<evidence type="ECO:0000256" key="3">
    <source>
        <dbReference type="ARBA" id="ARBA00022989"/>
    </source>
</evidence>
<comment type="subcellular location">
    <subcellularLocation>
        <location evidence="1">Membrane</location>
    </subcellularLocation>
</comment>
<feature type="compositionally biased region" description="Polar residues" evidence="5">
    <location>
        <begin position="572"/>
        <end position="581"/>
    </location>
</feature>
<protein>
    <recommendedName>
        <fullName evidence="7">Amino acid transporter transmembrane domain-containing protein</fullName>
    </recommendedName>
</protein>
<feature type="transmembrane region" description="Helical" evidence="6">
    <location>
        <begin position="151"/>
        <end position="170"/>
    </location>
</feature>
<dbReference type="Pfam" id="PF01490">
    <property type="entry name" value="Aa_trans"/>
    <property type="match status" value="1"/>
</dbReference>
<proteinExistence type="predicted"/>
<feature type="transmembrane region" description="Helical" evidence="6">
    <location>
        <begin position="326"/>
        <end position="342"/>
    </location>
</feature>
<feature type="transmembrane region" description="Helical" evidence="6">
    <location>
        <begin position="177"/>
        <end position="196"/>
    </location>
</feature>
<reference evidence="8 9" key="1">
    <citation type="submission" date="2024-04" db="EMBL/GenBank/DDBJ databases">
        <title>genome sequences of Mucor flavus KT1a and Helicostylum pulchrum KT1b strains isolation_sourced from the surface of a dry-aged beef.</title>
        <authorList>
            <person name="Toyotome T."/>
            <person name="Hosono M."/>
            <person name="Torimaru M."/>
            <person name="Fukuda K."/>
            <person name="Mikami N."/>
        </authorList>
    </citation>
    <scope>NUCLEOTIDE SEQUENCE [LARGE SCALE GENOMIC DNA]</scope>
    <source>
        <strain evidence="8 9">KT1b</strain>
    </source>
</reference>
<dbReference type="InterPro" id="IPR013057">
    <property type="entry name" value="AA_transpt_TM"/>
</dbReference>
<feature type="transmembrane region" description="Helical" evidence="6">
    <location>
        <begin position="354"/>
        <end position="372"/>
    </location>
</feature>
<evidence type="ECO:0000256" key="2">
    <source>
        <dbReference type="ARBA" id="ARBA00022692"/>
    </source>
</evidence>
<sequence length="686" mass="74964">MSTSKGIGSFGSTALLVSSMTGPGLATIPALFQQSGWVAPVFIFIIVAFLSGCSALFVCEALSNIRGNEKFQAKVELTTIAQVYLGTKYHYFFQLMLFLALQSVNVASIIIAAQTFDNMLITVFKGSCGLGVYPGGWFCISGDESFNPDDYFIFTFGFLLTAVMVVPLGFFSLVENIVVQMTSFIVLAAILVQWTVEFAQEGLKSELLPASGSNSTMVLGIVIFNYSFITTIPSWVNSLKPEVNIHKCLWISVVISTIFYIVLGVCGSMAYQMSASSDILDILSSQGSTVAMVTSYIFPVCALITSIPVFTIVIRSNLLRGEICSPTWAIFWSIVFPCPLQTKDWINTIQNWSSLFFQSTVNFILPFVLYFVSRKYVASVEPVTTEYEKSIYPSEKNLQVANTTLAYPSPILQNADNNDVRMFNPDDNYSISIRRSSIRPSKHSQMEQSGIAYSPMMDKSGIPTIVYSDITSFNDPAHASNQSPIVPYSPNNLKAPRQNQSHISASPAPSSSQTALSSRKSTNGLGIFDPVDTDSVKDTLSAAPQGFNNSSAPGSPRSFISKKDSGQPPTSPKQGKTFTPMPTSPEISEAPPYPNSPNKPFQHHTSMLASALSFKSSVVVPETDVPKLSEEEINHEKHRFIAFHSRRGFNPFYLAIVSCAALSISISFMIVFDVTMLALGDDVLSE</sequence>
<keyword evidence="2 6" id="KW-0812">Transmembrane</keyword>
<comment type="caution">
    <text evidence="8">The sequence shown here is derived from an EMBL/GenBank/DDBJ whole genome shotgun (WGS) entry which is preliminary data.</text>
</comment>
<dbReference type="PANTHER" id="PTHR16189:SF3">
    <property type="entry name" value="AMINO ACID TRANSPORTER TRANSMEMBRANE DOMAIN-CONTAINING PROTEIN"/>
    <property type="match status" value="1"/>
</dbReference>
<keyword evidence="3 6" id="KW-1133">Transmembrane helix</keyword>
<evidence type="ECO:0000313" key="9">
    <source>
        <dbReference type="Proteomes" id="UP001476247"/>
    </source>
</evidence>
<evidence type="ECO:0000256" key="5">
    <source>
        <dbReference type="SAM" id="MobiDB-lite"/>
    </source>
</evidence>
<feature type="transmembrane region" description="Helical" evidence="6">
    <location>
        <begin position="291"/>
        <end position="314"/>
    </location>
</feature>
<gene>
    <name evidence="8" type="ORF">HPULCUR_000930</name>
</gene>
<keyword evidence="9" id="KW-1185">Reference proteome</keyword>
<feature type="transmembrane region" description="Helical" evidence="6">
    <location>
        <begin position="652"/>
        <end position="679"/>
    </location>
</feature>
<name>A0ABP9XL95_9FUNG</name>
<feature type="transmembrane region" description="Helical" evidence="6">
    <location>
        <begin position="248"/>
        <end position="271"/>
    </location>
</feature>
<evidence type="ECO:0000256" key="1">
    <source>
        <dbReference type="ARBA" id="ARBA00004370"/>
    </source>
</evidence>
<evidence type="ECO:0000256" key="6">
    <source>
        <dbReference type="SAM" id="Phobius"/>
    </source>
</evidence>
<accession>A0ABP9XL95</accession>
<evidence type="ECO:0000256" key="4">
    <source>
        <dbReference type="ARBA" id="ARBA00023136"/>
    </source>
</evidence>
<dbReference type="PANTHER" id="PTHR16189">
    <property type="entry name" value="TRANSMEMBRANE PROTEIN 104-RELATED"/>
    <property type="match status" value="1"/>
</dbReference>
<evidence type="ECO:0000259" key="7">
    <source>
        <dbReference type="Pfam" id="PF01490"/>
    </source>
</evidence>
<organism evidence="8 9">
    <name type="scientific">Helicostylum pulchrum</name>
    <dbReference type="NCBI Taxonomy" id="562976"/>
    <lineage>
        <taxon>Eukaryota</taxon>
        <taxon>Fungi</taxon>
        <taxon>Fungi incertae sedis</taxon>
        <taxon>Mucoromycota</taxon>
        <taxon>Mucoromycotina</taxon>
        <taxon>Mucoromycetes</taxon>
        <taxon>Mucorales</taxon>
        <taxon>Mucorineae</taxon>
        <taxon>Mucoraceae</taxon>
        <taxon>Helicostylum</taxon>
    </lineage>
</organism>
<dbReference type="Gene3D" id="1.20.1740.10">
    <property type="entry name" value="Amino acid/polyamine transporter I"/>
    <property type="match status" value="1"/>
</dbReference>
<dbReference type="EMBL" id="BAABUJ010000005">
    <property type="protein sequence ID" value="GAA5795570.1"/>
    <property type="molecule type" value="Genomic_DNA"/>
</dbReference>
<feature type="domain" description="Amino acid transporter transmembrane" evidence="7">
    <location>
        <begin position="11"/>
        <end position="317"/>
    </location>
</feature>
<feature type="region of interest" description="Disordered" evidence="5">
    <location>
        <begin position="481"/>
        <end position="602"/>
    </location>
</feature>
<feature type="compositionally biased region" description="Low complexity" evidence="5">
    <location>
        <begin position="501"/>
        <end position="518"/>
    </location>
</feature>
<feature type="transmembrane region" description="Helical" evidence="6">
    <location>
        <begin position="36"/>
        <end position="59"/>
    </location>
</feature>
<feature type="transmembrane region" description="Helical" evidence="6">
    <location>
        <begin position="91"/>
        <end position="113"/>
    </location>
</feature>